<dbReference type="PROSITE" id="PS00622">
    <property type="entry name" value="HTH_LUXR_1"/>
    <property type="match status" value="1"/>
</dbReference>
<dbReference type="SUPFAM" id="SSF46894">
    <property type="entry name" value="C-terminal effector domain of the bipartite response regulators"/>
    <property type="match status" value="1"/>
</dbReference>
<reference evidence="6" key="1">
    <citation type="submission" date="2020-05" db="EMBL/GenBank/DDBJ databases">
        <authorList>
            <person name="Chiriac C."/>
            <person name="Salcher M."/>
            <person name="Ghai R."/>
            <person name="Kavagutti S V."/>
        </authorList>
    </citation>
    <scope>NUCLEOTIDE SEQUENCE</scope>
</reference>
<dbReference type="AlphaFoldDB" id="A0A6J7ED65"/>
<dbReference type="Gene3D" id="3.40.50.2300">
    <property type="match status" value="1"/>
</dbReference>
<dbReference type="InterPro" id="IPR039420">
    <property type="entry name" value="WalR-like"/>
</dbReference>
<dbReference type="InterPro" id="IPR000792">
    <property type="entry name" value="Tscrpt_reg_LuxR_C"/>
</dbReference>
<gene>
    <name evidence="6" type="ORF">UFOPK3444_01168</name>
</gene>
<dbReference type="EMBL" id="CAFBLU010000020">
    <property type="protein sequence ID" value="CAB4878429.1"/>
    <property type="molecule type" value="Genomic_DNA"/>
</dbReference>
<feature type="domain" description="HTH luxR-type" evidence="4">
    <location>
        <begin position="145"/>
        <end position="210"/>
    </location>
</feature>
<dbReference type="InterPro" id="IPR011006">
    <property type="entry name" value="CheY-like_superfamily"/>
</dbReference>
<dbReference type="SMART" id="SM00421">
    <property type="entry name" value="HTH_LUXR"/>
    <property type="match status" value="1"/>
</dbReference>
<evidence type="ECO:0000259" key="5">
    <source>
        <dbReference type="PROSITE" id="PS50110"/>
    </source>
</evidence>
<dbReference type="PRINTS" id="PR00038">
    <property type="entry name" value="HTHLUXR"/>
</dbReference>
<dbReference type="PROSITE" id="PS50043">
    <property type="entry name" value="HTH_LUXR_2"/>
    <property type="match status" value="1"/>
</dbReference>
<keyword evidence="2" id="KW-0238">DNA-binding</keyword>
<evidence type="ECO:0000256" key="3">
    <source>
        <dbReference type="ARBA" id="ARBA00023163"/>
    </source>
</evidence>
<dbReference type="InterPro" id="IPR016032">
    <property type="entry name" value="Sig_transdc_resp-reg_C-effctor"/>
</dbReference>
<keyword evidence="1" id="KW-0805">Transcription regulation</keyword>
<name>A0A6J7ED65_9ZZZZ</name>
<dbReference type="Pfam" id="PF00196">
    <property type="entry name" value="GerE"/>
    <property type="match status" value="1"/>
</dbReference>
<evidence type="ECO:0000259" key="4">
    <source>
        <dbReference type="PROSITE" id="PS50043"/>
    </source>
</evidence>
<evidence type="ECO:0000256" key="1">
    <source>
        <dbReference type="ARBA" id="ARBA00023015"/>
    </source>
</evidence>
<dbReference type="GO" id="GO:0006355">
    <property type="term" value="P:regulation of DNA-templated transcription"/>
    <property type="evidence" value="ECO:0007669"/>
    <property type="project" value="InterPro"/>
</dbReference>
<dbReference type="CDD" id="cd06170">
    <property type="entry name" value="LuxR_C_like"/>
    <property type="match status" value="1"/>
</dbReference>
<feature type="domain" description="Response regulatory" evidence="5">
    <location>
        <begin position="5"/>
        <end position="126"/>
    </location>
</feature>
<evidence type="ECO:0000313" key="6">
    <source>
        <dbReference type="EMBL" id="CAB4878429.1"/>
    </source>
</evidence>
<dbReference type="GO" id="GO:0003677">
    <property type="term" value="F:DNA binding"/>
    <property type="evidence" value="ECO:0007669"/>
    <property type="project" value="UniProtKB-KW"/>
</dbReference>
<dbReference type="SUPFAM" id="SSF52172">
    <property type="entry name" value="CheY-like"/>
    <property type="match status" value="1"/>
</dbReference>
<organism evidence="6">
    <name type="scientific">freshwater metagenome</name>
    <dbReference type="NCBI Taxonomy" id="449393"/>
    <lineage>
        <taxon>unclassified sequences</taxon>
        <taxon>metagenomes</taxon>
        <taxon>ecological metagenomes</taxon>
    </lineage>
</organism>
<dbReference type="GO" id="GO:0000160">
    <property type="term" value="P:phosphorelay signal transduction system"/>
    <property type="evidence" value="ECO:0007669"/>
    <property type="project" value="InterPro"/>
</dbReference>
<sequence>MPLTTIVVVDSLELFCAGFKALLETEPGFEVLATGLTLEDARRNAAGHQPDVVILGPNLSHQPTEAAHAAVLAAVREASPTSKLMVVLNTDSDVDVAEDGLAAGVDGLATLKMSRDAFITSIQRVVSGEPFIASSLSVAIIQDQIEKGKQEISARETDILTQAALGHTNAEIADIFHLSVRTVESHRAAINSKLDLTSRADLVRYAMREGLLFHPRCKRCIVNPAAR</sequence>
<dbReference type="PANTHER" id="PTHR43214">
    <property type="entry name" value="TWO-COMPONENT RESPONSE REGULATOR"/>
    <property type="match status" value="1"/>
</dbReference>
<keyword evidence="3" id="KW-0804">Transcription</keyword>
<dbReference type="InterPro" id="IPR001789">
    <property type="entry name" value="Sig_transdc_resp-reg_receiver"/>
</dbReference>
<evidence type="ECO:0000256" key="2">
    <source>
        <dbReference type="ARBA" id="ARBA00023125"/>
    </source>
</evidence>
<accession>A0A6J7ED65</accession>
<proteinExistence type="predicted"/>
<protein>
    <submittedName>
        <fullName evidence="6">Unannotated protein</fullName>
    </submittedName>
</protein>
<dbReference type="PANTHER" id="PTHR43214:SF41">
    <property type="entry name" value="NITRATE_NITRITE RESPONSE REGULATOR PROTEIN NARP"/>
    <property type="match status" value="1"/>
</dbReference>
<dbReference type="PROSITE" id="PS50110">
    <property type="entry name" value="RESPONSE_REGULATORY"/>
    <property type="match status" value="1"/>
</dbReference>